<proteinExistence type="predicted"/>
<accession>U1MN20</accession>
<dbReference type="HOGENOM" id="CLU_1302604_0_0_2"/>
<dbReference type="AlphaFoldDB" id="U1MN20"/>
<reference evidence="1 2" key="1">
    <citation type="journal article" date="2013" name="PLoS ONE">
        <title>Assembly-driven community genomics of a hypersaline microbial ecosystem.</title>
        <authorList>
            <person name="Podell S."/>
            <person name="Ugalde J.A."/>
            <person name="Narasingarao P."/>
            <person name="Banfield J.F."/>
            <person name="Heidelberg K.B."/>
            <person name="Allen E.E."/>
        </authorList>
    </citation>
    <scope>NUCLEOTIDE SEQUENCE [LARGE SCALE GENOMIC DNA]</scope>
    <source>
        <strain evidence="2">J07HQW1</strain>
    </source>
</reference>
<name>U1MN20_9EURY</name>
<gene>
    <name evidence="1" type="ORF">J07HQW1_01236</name>
</gene>
<organism evidence="1 2">
    <name type="scientific">Haloquadratum walsbyi J07HQW1</name>
    <dbReference type="NCBI Taxonomy" id="1238424"/>
    <lineage>
        <taxon>Archaea</taxon>
        <taxon>Methanobacteriati</taxon>
        <taxon>Methanobacteriota</taxon>
        <taxon>Stenosarchaea group</taxon>
        <taxon>Halobacteria</taxon>
        <taxon>Halobacteriales</taxon>
        <taxon>Haloferacaceae</taxon>
        <taxon>Haloquadratum</taxon>
    </lineage>
</organism>
<dbReference type="EMBL" id="KE356560">
    <property type="protein sequence ID" value="ERG91204.1"/>
    <property type="molecule type" value="Genomic_DNA"/>
</dbReference>
<sequence>MLDCWAGCIRIRPTVHSGETHVVSVVGRRLLVVNNAERVTVGLAGVLTVSKPVNVITDVVCGAFDNLLDEGRTQRVCFLTRVVVDTVLGFAVSDYAALVGGPLRPVCGLVHAVLEPVVGGVEAPCSRQTPQDGHKPLRVFPRRVCHGHGYSLVVVLNSARESAMLCSVGYFAERTHFLPLQGGGLAYQLLMIFVIRSCSRTHTQAFYVKSV</sequence>
<evidence type="ECO:0000313" key="2">
    <source>
        <dbReference type="Proteomes" id="UP000030649"/>
    </source>
</evidence>
<dbReference type="Proteomes" id="UP000030649">
    <property type="component" value="Unassembled WGS sequence"/>
</dbReference>
<evidence type="ECO:0000313" key="1">
    <source>
        <dbReference type="EMBL" id="ERG91204.1"/>
    </source>
</evidence>
<protein>
    <submittedName>
        <fullName evidence="1">Uncharacterized protein</fullName>
    </submittedName>
</protein>